<organism evidence="3 4">
    <name type="scientific">Crassostrea virginica</name>
    <name type="common">Eastern oyster</name>
    <dbReference type="NCBI Taxonomy" id="6565"/>
    <lineage>
        <taxon>Eukaryota</taxon>
        <taxon>Metazoa</taxon>
        <taxon>Spiralia</taxon>
        <taxon>Lophotrochozoa</taxon>
        <taxon>Mollusca</taxon>
        <taxon>Bivalvia</taxon>
        <taxon>Autobranchia</taxon>
        <taxon>Pteriomorphia</taxon>
        <taxon>Ostreida</taxon>
        <taxon>Ostreoidea</taxon>
        <taxon>Ostreidae</taxon>
        <taxon>Crassostrea</taxon>
    </lineage>
</organism>
<dbReference type="Pfam" id="PF03067">
    <property type="entry name" value="LPMO_10"/>
    <property type="match status" value="1"/>
</dbReference>
<gene>
    <name evidence="4" type="primary">LOC111116715</name>
</gene>
<feature type="chain" id="PRO_5034683951" evidence="1">
    <location>
        <begin position="26"/>
        <end position="337"/>
    </location>
</feature>
<evidence type="ECO:0000313" key="3">
    <source>
        <dbReference type="Proteomes" id="UP000694844"/>
    </source>
</evidence>
<dbReference type="KEGG" id="cvn:111116715"/>
<dbReference type="AlphaFoldDB" id="A0A8B8C6R0"/>
<evidence type="ECO:0000313" key="4">
    <source>
        <dbReference type="RefSeq" id="XP_022311412.1"/>
    </source>
</evidence>
<dbReference type="OrthoDB" id="64893at2759"/>
<dbReference type="InterPro" id="IPR004302">
    <property type="entry name" value="Cellulose/chitin-bd_N"/>
</dbReference>
<sequence length="337" mass="36541">MDNIWTCSLMVCSLVLCPLMVPVRGHGRLLDPPSRSSLWRFGLSSAINYNDNQLSCGGFANQHLYHQGKCGVCGDPYQGPRDNEAGGRYAKGIISRRYVEGQLIDIVVEVTALHYGYFEFRICPNNNVSRPATLECLDQNLLVLSSGSTRYTEVTSTGRYVLEAQLPPGLTCSQCVFQWKWHTGNNFGFAPDGHNCRGCGPQEEFYGCADVTIIPRSTPVPDRQTTAQQTLRPVVNTSPTEIVTRPPLVTPAPTTPAPTQRPGGLPFMPGVTVRTSSTTTTTTTAKPTTTKMVMTSSLQPVSGCRAINLWAGNPILDKWCVTNCAQGNCPASACACS</sequence>
<dbReference type="Proteomes" id="UP000694844">
    <property type="component" value="Chromosome 10"/>
</dbReference>
<reference evidence="4" key="1">
    <citation type="submission" date="2025-08" db="UniProtKB">
        <authorList>
            <consortium name="RefSeq"/>
        </authorList>
    </citation>
    <scope>IDENTIFICATION</scope>
    <source>
        <tissue evidence="4">Whole sample</tissue>
    </source>
</reference>
<protein>
    <submittedName>
        <fullName evidence="4">Uncharacterized protein LOC111116715</fullName>
    </submittedName>
</protein>
<dbReference type="RefSeq" id="XP_022311412.1">
    <property type="nucleotide sequence ID" value="XM_022455704.1"/>
</dbReference>
<keyword evidence="3" id="KW-1185">Reference proteome</keyword>
<proteinExistence type="predicted"/>
<feature type="domain" description="Chitin-binding type-4" evidence="2">
    <location>
        <begin position="26"/>
        <end position="211"/>
    </location>
</feature>
<keyword evidence="1" id="KW-0732">Signal</keyword>
<feature type="signal peptide" evidence="1">
    <location>
        <begin position="1"/>
        <end position="25"/>
    </location>
</feature>
<name>A0A8B8C6R0_CRAVI</name>
<dbReference type="GeneID" id="111116715"/>
<evidence type="ECO:0000256" key="1">
    <source>
        <dbReference type="SAM" id="SignalP"/>
    </source>
</evidence>
<evidence type="ECO:0000259" key="2">
    <source>
        <dbReference type="Pfam" id="PF03067"/>
    </source>
</evidence>
<accession>A0A8B8C6R0</accession>